<evidence type="ECO:0000313" key="2">
    <source>
        <dbReference type="Proteomes" id="UP001610063"/>
    </source>
</evidence>
<evidence type="ECO:0000313" key="1">
    <source>
        <dbReference type="EMBL" id="MFH6983157.1"/>
    </source>
</evidence>
<organism evidence="1 2">
    <name type="scientific">Marinoscillum luteum</name>
    <dbReference type="NCBI Taxonomy" id="861051"/>
    <lineage>
        <taxon>Bacteria</taxon>
        <taxon>Pseudomonadati</taxon>
        <taxon>Bacteroidota</taxon>
        <taxon>Cytophagia</taxon>
        <taxon>Cytophagales</taxon>
        <taxon>Reichenbachiellaceae</taxon>
        <taxon>Marinoscillum</taxon>
    </lineage>
</organism>
<dbReference type="Pfam" id="PF20113">
    <property type="entry name" value="DUF6503"/>
    <property type="match status" value="1"/>
</dbReference>
<accession>A0ABW7N6R9</accession>
<gene>
    <name evidence="1" type="ORF">ACHKAR_06890</name>
</gene>
<dbReference type="Proteomes" id="UP001610063">
    <property type="component" value="Unassembled WGS sequence"/>
</dbReference>
<sequence length="246" mass="27989">MRKITVCVALIGLVVSCTNREPDKANNVVSQAVKAHGQGRLANSRVSFTFRDKSYSVSRSEDSYEYTRSFKEDSSWVEDVLINSTDFTRRVNGELISVPDTMQVKYTSSVNSVLYFVQLPYLLNDPAVIKSYEGTQKVLGETYEVLKVTFRPSGGGEDFQDEYRYWFHEKTRLLDFLAYNYETDGGGVRFRKAYNRSERGGILFQDYVNYEVPVGTALPKIPALFEAGKLKELSRIVNTDIQVESL</sequence>
<dbReference type="InterPro" id="IPR045444">
    <property type="entry name" value="DUF6503"/>
</dbReference>
<name>A0ABW7N6R9_9BACT</name>
<keyword evidence="2" id="KW-1185">Reference proteome</keyword>
<dbReference type="EMBL" id="JBIPKE010000014">
    <property type="protein sequence ID" value="MFH6983157.1"/>
    <property type="molecule type" value="Genomic_DNA"/>
</dbReference>
<protein>
    <submittedName>
        <fullName evidence="1">DUF6503 family protein</fullName>
    </submittedName>
</protein>
<proteinExistence type="predicted"/>
<dbReference type="RefSeq" id="WP_395416725.1">
    <property type="nucleotide sequence ID" value="NZ_JBIPKE010000014.1"/>
</dbReference>
<comment type="caution">
    <text evidence="1">The sequence shown here is derived from an EMBL/GenBank/DDBJ whole genome shotgun (WGS) entry which is preliminary data.</text>
</comment>
<reference evidence="1 2" key="1">
    <citation type="journal article" date="2013" name="Int. J. Syst. Evol. Microbiol.">
        <title>Marinoscillum luteum sp. nov., isolated from marine sediment.</title>
        <authorList>
            <person name="Cha I.T."/>
            <person name="Park S.J."/>
            <person name="Kim S.J."/>
            <person name="Kim J.G."/>
            <person name="Jung M.Y."/>
            <person name="Shin K.S."/>
            <person name="Kwon K.K."/>
            <person name="Yang S.H."/>
            <person name="Seo Y.S."/>
            <person name="Rhee S.K."/>
        </authorList>
    </citation>
    <scope>NUCLEOTIDE SEQUENCE [LARGE SCALE GENOMIC DNA]</scope>
    <source>
        <strain evidence="1 2">KCTC 23939</strain>
    </source>
</reference>
<dbReference type="PROSITE" id="PS51257">
    <property type="entry name" value="PROKAR_LIPOPROTEIN"/>
    <property type="match status" value="1"/>
</dbReference>